<dbReference type="AlphaFoldDB" id="A0A7K4YY00"/>
<feature type="domain" description="C2H2-type" evidence="7">
    <location>
        <begin position="27"/>
        <end position="54"/>
    </location>
</feature>
<evidence type="ECO:0000256" key="2">
    <source>
        <dbReference type="ARBA" id="ARBA00022737"/>
    </source>
</evidence>
<dbReference type="FunFam" id="3.30.160.60:FF:000624">
    <property type="entry name" value="zinc finger protein 697"/>
    <property type="match status" value="1"/>
</dbReference>
<dbReference type="EMBL" id="VYZL01004497">
    <property type="protein sequence ID" value="NWR63959.1"/>
    <property type="molecule type" value="Genomic_DNA"/>
</dbReference>
<dbReference type="OrthoDB" id="3437960at2759"/>
<gene>
    <name evidence="8" type="primary">Znf679</name>
    <name evidence="8" type="ORF">BUCABY_R14957</name>
</gene>
<feature type="non-terminal residue" evidence="8">
    <location>
        <position position="54"/>
    </location>
</feature>
<organism evidence="8 9">
    <name type="scientific">Bucorvus abyssinicus</name>
    <name type="common">Northern ground-hornbill</name>
    <name type="synonym">Abyssinian ground-hornbill</name>
    <dbReference type="NCBI Taxonomy" id="153643"/>
    <lineage>
        <taxon>Eukaryota</taxon>
        <taxon>Metazoa</taxon>
        <taxon>Chordata</taxon>
        <taxon>Craniata</taxon>
        <taxon>Vertebrata</taxon>
        <taxon>Euteleostomi</taxon>
        <taxon>Archelosauria</taxon>
        <taxon>Archosauria</taxon>
        <taxon>Dinosauria</taxon>
        <taxon>Saurischia</taxon>
        <taxon>Theropoda</taxon>
        <taxon>Coelurosauria</taxon>
        <taxon>Aves</taxon>
        <taxon>Neognathae</taxon>
        <taxon>Neoaves</taxon>
        <taxon>Telluraves</taxon>
        <taxon>Coraciimorphae</taxon>
        <taxon>Bucerotiformes</taxon>
        <taxon>Bucorvidae</taxon>
        <taxon>Bucorvus</taxon>
    </lineage>
</organism>
<dbReference type="GO" id="GO:0000978">
    <property type="term" value="F:RNA polymerase II cis-regulatory region sequence-specific DNA binding"/>
    <property type="evidence" value="ECO:0007669"/>
    <property type="project" value="TreeGrafter"/>
</dbReference>
<sequence length="54" mass="5984">SRACGRRFSISSTLSRHRPIHSGEKPFTCADCSQSFSGSCHLKHHMKIQRGDGP</sequence>
<dbReference type="Proteomes" id="UP000551127">
    <property type="component" value="Unassembled WGS sequence"/>
</dbReference>
<keyword evidence="9" id="KW-1185">Reference proteome</keyword>
<dbReference type="InterPro" id="IPR013087">
    <property type="entry name" value="Znf_C2H2_type"/>
</dbReference>
<dbReference type="PANTHER" id="PTHR23235">
    <property type="entry name" value="KRUEPPEL-LIKE TRANSCRIPTION FACTOR"/>
    <property type="match status" value="1"/>
</dbReference>
<dbReference type="PANTHER" id="PTHR23235:SF178">
    <property type="entry name" value="C2H2-TYPE DOMAIN-CONTAINING PROTEIN-RELATED"/>
    <property type="match status" value="1"/>
</dbReference>
<comment type="caution">
    <text evidence="8">The sequence shown here is derived from an EMBL/GenBank/DDBJ whole genome shotgun (WGS) entry which is preliminary data.</text>
</comment>
<evidence type="ECO:0000256" key="4">
    <source>
        <dbReference type="ARBA" id="ARBA00022833"/>
    </source>
</evidence>
<reference evidence="8 9" key="1">
    <citation type="submission" date="2019-09" db="EMBL/GenBank/DDBJ databases">
        <title>Bird 10,000 Genomes (B10K) Project - Family phase.</title>
        <authorList>
            <person name="Zhang G."/>
        </authorList>
    </citation>
    <scope>NUCLEOTIDE SEQUENCE [LARGE SCALE GENOMIC DNA]</scope>
    <source>
        <strain evidence="8">B10K-DU-012-80</strain>
    </source>
</reference>
<keyword evidence="4" id="KW-0862">Zinc</keyword>
<dbReference type="PROSITE" id="PS50157">
    <property type="entry name" value="ZINC_FINGER_C2H2_2"/>
    <property type="match status" value="2"/>
</dbReference>
<evidence type="ECO:0000313" key="9">
    <source>
        <dbReference type="Proteomes" id="UP000551127"/>
    </source>
</evidence>
<dbReference type="SUPFAM" id="SSF57667">
    <property type="entry name" value="beta-beta-alpha zinc fingers"/>
    <property type="match status" value="1"/>
</dbReference>
<proteinExistence type="predicted"/>
<keyword evidence="1" id="KW-0479">Metal-binding</keyword>
<feature type="domain" description="C2H2-type" evidence="7">
    <location>
        <begin position="1"/>
        <end position="26"/>
    </location>
</feature>
<feature type="region of interest" description="Disordered" evidence="6">
    <location>
        <begin position="1"/>
        <end position="22"/>
    </location>
</feature>
<keyword evidence="3 5" id="KW-0863">Zinc-finger</keyword>
<accession>A0A7K4YY00</accession>
<evidence type="ECO:0000259" key="7">
    <source>
        <dbReference type="PROSITE" id="PS50157"/>
    </source>
</evidence>
<evidence type="ECO:0000256" key="5">
    <source>
        <dbReference type="PROSITE-ProRule" id="PRU00042"/>
    </source>
</evidence>
<dbReference type="GO" id="GO:0008270">
    <property type="term" value="F:zinc ion binding"/>
    <property type="evidence" value="ECO:0007669"/>
    <property type="project" value="UniProtKB-KW"/>
</dbReference>
<protein>
    <submittedName>
        <fullName evidence="8">ZN679 protein</fullName>
    </submittedName>
</protein>
<dbReference type="GO" id="GO:0000981">
    <property type="term" value="F:DNA-binding transcription factor activity, RNA polymerase II-specific"/>
    <property type="evidence" value="ECO:0007669"/>
    <property type="project" value="TreeGrafter"/>
</dbReference>
<dbReference type="Gene3D" id="3.30.160.60">
    <property type="entry name" value="Classic Zinc Finger"/>
    <property type="match status" value="2"/>
</dbReference>
<evidence type="ECO:0000256" key="1">
    <source>
        <dbReference type="ARBA" id="ARBA00022723"/>
    </source>
</evidence>
<feature type="non-terminal residue" evidence="8">
    <location>
        <position position="1"/>
    </location>
</feature>
<dbReference type="InterPro" id="IPR036236">
    <property type="entry name" value="Znf_C2H2_sf"/>
</dbReference>
<evidence type="ECO:0000256" key="6">
    <source>
        <dbReference type="SAM" id="MobiDB-lite"/>
    </source>
</evidence>
<evidence type="ECO:0000313" key="8">
    <source>
        <dbReference type="EMBL" id="NWR63959.1"/>
    </source>
</evidence>
<keyword evidence="2" id="KW-0677">Repeat</keyword>
<dbReference type="Pfam" id="PF00096">
    <property type="entry name" value="zf-C2H2"/>
    <property type="match status" value="1"/>
</dbReference>
<name>A0A7K4YY00_BUCAB</name>
<evidence type="ECO:0000256" key="3">
    <source>
        <dbReference type="ARBA" id="ARBA00022771"/>
    </source>
</evidence>